<organism evidence="2 3">
    <name type="scientific">Paracoccus methylovorus</name>
    <dbReference type="NCBI Taxonomy" id="2812658"/>
    <lineage>
        <taxon>Bacteria</taxon>
        <taxon>Pseudomonadati</taxon>
        <taxon>Pseudomonadota</taxon>
        <taxon>Alphaproteobacteria</taxon>
        <taxon>Rhodobacterales</taxon>
        <taxon>Paracoccaceae</taxon>
        <taxon>Paracoccus</taxon>
    </lineage>
</organism>
<proteinExistence type="predicted"/>
<evidence type="ECO:0000313" key="2">
    <source>
        <dbReference type="EMBL" id="QRZ13660.1"/>
    </source>
</evidence>
<keyword evidence="3" id="KW-1185">Reference proteome</keyword>
<protein>
    <recommendedName>
        <fullName evidence="4">Integrase</fullName>
    </recommendedName>
</protein>
<reference evidence="2 3" key="1">
    <citation type="submission" date="2021-02" db="EMBL/GenBank/DDBJ databases">
        <title>Paracoccus methylovroum sp.nov., a new methanol and methylamine utilizing methylotrophic denitrifer.</title>
        <authorList>
            <person name="Timsy T."/>
            <person name="Behrendt U."/>
            <person name="Ulrich A."/>
            <person name="Spanner T."/>
            <person name="Foesel B.U."/>
            <person name="Horn M.A."/>
            <person name="Kolb S."/>
        </authorList>
    </citation>
    <scope>NUCLEOTIDE SEQUENCE [LARGE SCALE GENOMIC DNA]</scope>
    <source>
        <strain evidence="2 3">H4-D09</strain>
    </source>
</reference>
<sequence length="88" mass="9980">MKNGFPRYAANSASLSATVNKFLTENKLLETPRHSLYGLRHSFEDRMLMGGVDERIRRDLMGHGLKREKYGKGGDMEFVHGLMLPLAL</sequence>
<dbReference type="RefSeq" id="WP_205294644.1">
    <property type="nucleotide sequence ID" value="NZ_CP070368.1"/>
</dbReference>
<dbReference type="Gene3D" id="1.10.443.10">
    <property type="entry name" value="Intergrase catalytic core"/>
    <property type="match status" value="1"/>
</dbReference>
<evidence type="ECO:0008006" key="4">
    <source>
        <dbReference type="Google" id="ProtNLM"/>
    </source>
</evidence>
<gene>
    <name evidence="2" type="ORF">JWJ88_03055</name>
</gene>
<dbReference type="InterPro" id="IPR013762">
    <property type="entry name" value="Integrase-like_cat_sf"/>
</dbReference>
<evidence type="ECO:0000313" key="3">
    <source>
        <dbReference type="Proteomes" id="UP000663629"/>
    </source>
</evidence>
<dbReference type="SUPFAM" id="SSF56349">
    <property type="entry name" value="DNA breaking-rejoining enzymes"/>
    <property type="match status" value="1"/>
</dbReference>
<accession>A0ABX7JHD8</accession>
<keyword evidence="1" id="KW-0233">DNA recombination</keyword>
<name>A0ABX7JHD8_9RHOB</name>
<dbReference type="Proteomes" id="UP000663629">
    <property type="component" value="Chromosome 1"/>
</dbReference>
<evidence type="ECO:0000256" key="1">
    <source>
        <dbReference type="ARBA" id="ARBA00023172"/>
    </source>
</evidence>
<dbReference type="EMBL" id="CP070368">
    <property type="protein sequence ID" value="QRZ13660.1"/>
    <property type="molecule type" value="Genomic_DNA"/>
</dbReference>
<dbReference type="InterPro" id="IPR011010">
    <property type="entry name" value="DNA_brk_join_enz"/>
</dbReference>